<dbReference type="CDD" id="cd22392">
    <property type="entry name" value="KH-I_PNO1_rpt2"/>
    <property type="match status" value="1"/>
</dbReference>
<dbReference type="SUPFAM" id="SSF54791">
    <property type="entry name" value="Eukaryotic type KH-domain (KH-domain type I)"/>
    <property type="match status" value="1"/>
</dbReference>
<protein>
    <recommendedName>
        <fullName evidence="5">K Homology domain-containing protein</fullName>
    </recommendedName>
</protein>
<dbReference type="Gene3D" id="3.30.1370.10">
    <property type="entry name" value="K Homology domain, type 1"/>
    <property type="match status" value="2"/>
</dbReference>
<dbReference type="InterPro" id="IPR004087">
    <property type="entry name" value="KH_dom"/>
</dbReference>
<name>Q4UI79_THEAN</name>
<evidence type="ECO:0000259" key="5">
    <source>
        <dbReference type="SMART" id="SM00322"/>
    </source>
</evidence>
<evidence type="ECO:0000256" key="4">
    <source>
        <dbReference type="ARBA" id="ARBA00023242"/>
    </source>
</evidence>
<evidence type="ECO:0000313" key="6">
    <source>
        <dbReference type="EMBL" id="CAI73210.1"/>
    </source>
</evidence>
<comment type="similarity">
    <text evidence="2">Belongs to the PNO1 family.</text>
</comment>
<dbReference type="InterPro" id="IPR055211">
    <property type="entry name" value="KH_PNO1_2nd"/>
</dbReference>
<dbReference type="SMART" id="SM00322">
    <property type="entry name" value="KH"/>
    <property type="match status" value="1"/>
</dbReference>
<evidence type="ECO:0000256" key="2">
    <source>
        <dbReference type="ARBA" id="ARBA00007515"/>
    </source>
</evidence>
<dbReference type="PANTHER" id="PTHR12826:SF13">
    <property type="entry name" value="RNA-BINDING PROTEIN PNO1"/>
    <property type="match status" value="1"/>
</dbReference>
<dbReference type="VEuPathDB" id="PiroplasmaDB:TA06215"/>
<dbReference type="Pfam" id="PF22891">
    <property type="entry name" value="KH_PNO1_2nd"/>
    <property type="match status" value="1"/>
</dbReference>
<dbReference type="KEGG" id="tan:TA06215"/>
<evidence type="ECO:0000256" key="1">
    <source>
        <dbReference type="ARBA" id="ARBA00004604"/>
    </source>
</evidence>
<dbReference type="InterPro" id="IPR036612">
    <property type="entry name" value="KH_dom_type_1_sf"/>
</dbReference>
<dbReference type="FunCoup" id="Q4UI79">
    <property type="interactions" value="328"/>
</dbReference>
<keyword evidence="7" id="KW-1185">Reference proteome</keyword>
<dbReference type="GeneID" id="3863713"/>
<dbReference type="STRING" id="5874.Q4UI79"/>
<dbReference type="RefSeq" id="XP_953888.1">
    <property type="nucleotide sequence ID" value="XM_948795.1"/>
</dbReference>
<gene>
    <name evidence="6" type="ORF">TA06215</name>
</gene>
<comment type="subcellular location">
    <subcellularLocation>
        <location evidence="1">Nucleus</location>
        <location evidence="1">Nucleolus</location>
    </subcellularLocation>
</comment>
<proteinExistence type="inferred from homology"/>
<dbReference type="eggNOG" id="KOG3273">
    <property type="taxonomic scope" value="Eukaryota"/>
</dbReference>
<dbReference type="InterPro" id="IPR055212">
    <property type="entry name" value="KH-I_PNO1_first"/>
</dbReference>
<dbReference type="AlphaFoldDB" id="Q4UI79"/>
<dbReference type="EMBL" id="CR940347">
    <property type="protein sequence ID" value="CAI73210.1"/>
    <property type="molecule type" value="Genomic_DNA"/>
</dbReference>
<accession>Q4UI79</accession>
<keyword evidence="4" id="KW-0539">Nucleus</keyword>
<dbReference type="InParanoid" id="Q4UI79"/>
<dbReference type="OrthoDB" id="1932641at2759"/>
<sequence length="238" mass="27435">MISKHLTIFLILPDSKLKKSTKNKSNQVKSTKKTRSKKIIKVYDPKPKIKKGLKSYAFVNLRRIPVPPNRMTPLQNNWENIVRTVVERLELQIRMCTKTKCVEVRPSREGMDLSLLQKAQDYIRAFMLGFELKDAEAILRLEDIFIESFEINDVKRLHGDHLSRCIGRISGKDGRTKHAIENMTKTRVILANNKIHIMGSFNSIKLARHSICSLILGSQPGKVYNNLCNSAKRLRERI</sequence>
<dbReference type="FunFam" id="3.30.1370.10:FF:000009">
    <property type="entry name" value="RNA-binding protein PNO1"/>
    <property type="match status" value="1"/>
</dbReference>
<dbReference type="Proteomes" id="UP000001950">
    <property type="component" value="Chromosome 1"/>
</dbReference>
<dbReference type="GO" id="GO:0003723">
    <property type="term" value="F:RNA binding"/>
    <property type="evidence" value="ECO:0007669"/>
    <property type="project" value="UniProtKB-KW"/>
</dbReference>
<dbReference type="CDD" id="cd22391">
    <property type="entry name" value="KH-I_PNO1_rpt1"/>
    <property type="match status" value="1"/>
</dbReference>
<keyword evidence="3" id="KW-0694">RNA-binding</keyword>
<dbReference type="OMA" id="TPLRNNW"/>
<dbReference type="GO" id="GO:0005730">
    <property type="term" value="C:nucleolus"/>
    <property type="evidence" value="ECO:0007669"/>
    <property type="project" value="UniProtKB-SubCell"/>
</dbReference>
<dbReference type="PANTHER" id="PTHR12826">
    <property type="entry name" value="RIBONUCLEASE Y"/>
    <property type="match status" value="1"/>
</dbReference>
<reference evidence="6 7" key="1">
    <citation type="journal article" date="2005" name="Science">
        <title>Genome of the host-cell transforming parasite Theileria annulata compared with T. parva.</title>
        <authorList>
            <person name="Pain A."/>
            <person name="Renauld H."/>
            <person name="Berriman M."/>
            <person name="Murphy L."/>
            <person name="Yeats C.A."/>
            <person name="Weir W."/>
            <person name="Kerhornou A."/>
            <person name="Aslett M."/>
            <person name="Bishop R."/>
            <person name="Bouchier C."/>
            <person name="Cochet M."/>
            <person name="Coulson R.M.R."/>
            <person name="Cronin A."/>
            <person name="de Villiers E.P."/>
            <person name="Fraser A."/>
            <person name="Fosker N."/>
            <person name="Gardner M."/>
            <person name="Goble A."/>
            <person name="Griffiths-Jones S."/>
            <person name="Harris D.E."/>
            <person name="Katzer F."/>
            <person name="Larke N."/>
            <person name="Lord A."/>
            <person name="Maser P."/>
            <person name="McKellar S."/>
            <person name="Mooney P."/>
            <person name="Morton F."/>
            <person name="Nene V."/>
            <person name="O'Neil S."/>
            <person name="Price C."/>
            <person name="Quail M.A."/>
            <person name="Rabbinowitsch E."/>
            <person name="Rawlings N.D."/>
            <person name="Rutter S."/>
            <person name="Saunders D."/>
            <person name="Seeger K."/>
            <person name="Shah T."/>
            <person name="Squares R."/>
            <person name="Squares S."/>
            <person name="Tivey A."/>
            <person name="Walker A.R."/>
            <person name="Woodward J."/>
            <person name="Dobbelaere D.A.E."/>
            <person name="Langsley G."/>
            <person name="Rajandream M.A."/>
            <person name="McKeever D."/>
            <person name="Shiels B."/>
            <person name="Tait A."/>
            <person name="Barrell B.G."/>
            <person name="Hall N."/>
        </authorList>
    </citation>
    <scope>NUCLEOTIDE SEQUENCE [LARGE SCALE GENOMIC DNA]</scope>
    <source>
        <strain evidence="7">Ankara</strain>
    </source>
</reference>
<feature type="domain" description="K Homology" evidence="5">
    <location>
        <begin position="143"/>
        <end position="216"/>
    </location>
</feature>
<organism evidence="6 7">
    <name type="scientific">Theileria annulata</name>
    <dbReference type="NCBI Taxonomy" id="5874"/>
    <lineage>
        <taxon>Eukaryota</taxon>
        <taxon>Sar</taxon>
        <taxon>Alveolata</taxon>
        <taxon>Apicomplexa</taxon>
        <taxon>Aconoidasida</taxon>
        <taxon>Piroplasmida</taxon>
        <taxon>Theileriidae</taxon>
        <taxon>Theileria</taxon>
    </lineage>
</organism>
<evidence type="ECO:0000313" key="7">
    <source>
        <dbReference type="Proteomes" id="UP000001950"/>
    </source>
</evidence>
<evidence type="ECO:0000256" key="3">
    <source>
        <dbReference type="ARBA" id="ARBA00022884"/>
    </source>
</evidence>